<dbReference type="Proteomes" id="UP000001095">
    <property type="component" value="Unassembled WGS sequence"/>
</dbReference>
<reference evidence="2 3" key="1">
    <citation type="submission" date="2012-04" db="EMBL/GenBank/DDBJ databases">
        <title>The Genome Sequence of Afipia clevelandensis ATCC 49720.</title>
        <authorList>
            <consortium name="The Broad Institute Genome Sequencing Platform"/>
            <person name="Earl A."/>
            <person name="Ward D."/>
            <person name="Feldgarden M."/>
            <person name="Gevers D."/>
            <person name="Huys G."/>
            <person name="Walker B."/>
            <person name="Young S.K."/>
            <person name="Zeng Q."/>
            <person name="Gargeya S."/>
            <person name="Fitzgerald M."/>
            <person name="Haas B."/>
            <person name="Abouelleil A."/>
            <person name="Alvarado L."/>
            <person name="Arachchi H.M."/>
            <person name="Berlin A."/>
            <person name="Chapman S.B."/>
            <person name="Goldberg J."/>
            <person name="Griggs A."/>
            <person name="Gujja S."/>
            <person name="Hansen M."/>
            <person name="Howarth C."/>
            <person name="Imamovic A."/>
            <person name="Larimer J."/>
            <person name="McCowen C."/>
            <person name="Montmayeur A."/>
            <person name="Murphy C."/>
            <person name="Neiman D."/>
            <person name="Pearson M."/>
            <person name="Priest M."/>
            <person name="Roberts A."/>
            <person name="Saif S."/>
            <person name="Shea T."/>
            <person name="Sisk P."/>
            <person name="Sykes S."/>
            <person name="Wortman J."/>
            <person name="Nusbaum C."/>
            <person name="Birren B."/>
        </authorList>
    </citation>
    <scope>NUCLEOTIDE SEQUENCE [LARGE SCALE GENOMIC DNA]</scope>
    <source>
        <strain evidence="2 3">ATCC 49720</strain>
    </source>
</reference>
<evidence type="ECO:0000256" key="1">
    <source>
        <dbReference type="SAM" id="MobiDB-lite"/>
    </source>
</evidence>
<dbReference type="AlphaFoldDB" id="K8NUD7"/>
<sequence>MPHHSRASIVRGELSLCPSTMRGMERREAQMSCFASGIACEAMLVRKRIASRRSIRGDFGRGDRTSGWDGRTLIRSAFAAFISISCSRERQSHVVGPDGDPADERGSSRLPDATGANRARRRRILLRFKAPSRSAPREQDNTDYIPRSENVKMLRHCEEAKPTKQSIFVGTKQMDCFASLAMTIVRVGASRHLSAVVPAFAGTTFMFCGLR</sequence>
<proteinExistence type="predicted"/>
<dbReference type="HOGENOM" id="CLU_113194_0_0_5"/>
<keyword evidence="3" id="KW-1185">Reference proteome</keyword>
<gene>
    <name evidence="2" type="ORF">HMPREF9696_03912</name>
</gene>
<name>K8NUD7_9BRAD</name>
<accession>K8NUD7</accession>
<feature type="region of interest" description="Disordered" evidence="1">
    <location>
        <begin position="92"/>
        <end position="115"/>
    </location>
</feature>
<dbReference type="EMBL" id="AGWY01000017">
    <property type="protein sequence ID" value="EKS32109.1"/>
    <property type="molecule type" value="Genomic_DNA"/>
</dbReference>
<organism evidence="2 3">
    <name type="scientific">Afipia clevelandensis ATCC 49720</name>
    <dbReference type="NCBI Taxonomy" id="883079"/>
    <lineage>
        <taxon>Bacteria</taxon>
        <taxon>Pseudomonadati</taxon>
        <taxon>Pseudomonadota</taxon>
        <taxon>Alphaproteobacteria</taxon>
        <taxon>Hyphomicrobiales</taxon>
        <taxon>Nitrobacteraceae</taxon>
        <taxon>Afipia</taxon>
    </lineage>
</organism>
<comment type="caution">
    <text evidence="2">The sequence shown here is derived from an EMBL/GenBank/DDBJ whole genome shotgun (WGS) entry which is preliminary data.</text>
</comment>
<evidence type="ECO:0000313" key="3">
    <source>
        <dbReference type="Proteomes" id="UP000001095"/>
    </source>
</evidence>
<protein>
    <submittedName>
        <fullName evidence="2">Uncharacterized protein</fullName>
    </submittedName>
</protein>
<evidence type="ECO:0000313" key="2">
    <source>
        <dbReference type="EMBL" id="EKS32109.1"/>
    </source>
</evidence>